<dbReference type="CDD" id="cd06171">
    <property type="entry name" value="Sigma70_r4"/>
    <property type="match status" value="1"/>
</dbReference>
<dbReference type="NCBIfam" id="TIGR02983">
    <property type="entry name" value="SigE-fam_strep"/>
    <property type="match status" value="1"/>
</dbReference>
<dbReference type="Pfam" id="PF04542">
    <property type="entry name" value="Sigma70_r2"/>
    <property type="match status" value="1"/>
</dbReference>
<evidence type="ECO:0000256" key="1">
    <source>
        <dbReference type="ARBA" id="ARBA00010641"/>
    </source>
</evidence>
<protein>
    <submittedName>
        <fullName evidence="8">RNA polymerase sigma-70 factor (Sigma-E family)</fullName>
    </submittedName>
</protein>
<evidence type="ECO:0000256" key="5">
    <source>
        <dbReference type="ARBA" id="ARBA00023163"/>
    </source>
</evidence>
<dbReference type="EMBL" id="JAFBBP010000001">
    <property type="protein sequence ID" value="MBM7493264.1"/>
    <property type="molecule type" value="Genomic_DNA"/>
</dbReference>
<keyword evidence="4" id="KW-0238">DNA-binding</keyword>
<dbReference type="Pfam" id="PF08281">
    <property type="entry name" value="Sigma70_r4_2"/>
    <property type="match status" value="1"/>
</dbReference>
<evidence type="ECO:0000256" key="3">
    <source>
        <dbReference type="ARBA" id="ARBA00023082"/>
    </source>
</evidence>
<evidence type="ECO:0000259" key="6">
    <source>
        <dbReference type="Pfam" id="PF04542"/>
    </source>
</evidence>
<dbReference type="InterPro" id="IPR013324">
    <property type="entry name" value="RNA_pol_sigma_r3/r4-like"/>
</dbReference>
<keyword evidence="2" id="KW-0805">Transcription regulation</keyword>
<dbReference type="InterPro" id="IPR014325">
    <property type="entry name" value="RNA_pol_sigma-E_actinobac"/>
</dbReference>
<comment type="similarity">
    <text evidence="1">Belongs to the sigma-70 factor family. ECF subfamily.</text>
</comment>
<keyword evidence="9" id="KW-1185">Reference proteome</keyword>
<dbReference type="PANTHER" id="PTHR43133">
    <property type="entry name" value="RNA POLYMERASE ECF-TYPE SIGMA FACTO"/>
    <property type="match status" value="1"/>
</dbReference>
<proteinExistence type="inferred from homology"/>
<keyword evidence="5" id="KW-0804">Transcription</keyword>
<name>A0ABS2M041_9ACTN</name>
<dbReference type="InterPro" id="IPR036388">
    <property type="entry name" value="WH-like_DNA-bd_sf"/>
</dbReference>
<accession>A0ABS2M041</accession>
<dbReference type="PANTHER" id="PTHR43133:SF50">
    <property type="entry name" value="ECF RNA POLYMERASE SIGMA FACTOR SIGM"/>
    <property type="match status" value="1"/>
</dbReference>
<reference evidence="8 9" key="1">
    <citation type="submission" date="2021-01" db="EMBL/GenBank/DDBJ databases">
        <title>Sequencing the genomes of 1000 actinobacteria strains.</title>
        <authorList>
            <person name="Klenk H.-P."/>
        </authorList>
    </citation>
    <scope>NUCLEOTIDE SEQUENCE [LARGE SCALE GENOMIC DNA]</scope>
    <source>
        <strain evidence="8 9">DSM 100204</strain>
    </source>
</reference>
<evidence type="ECO:0000256" key="4">
    <source>
        <dbReference type="ARBA" id="ARBA00023125"/>
    </source>
</evidence>
<evidence type="ECO:0000259" key="7">
    <source>
        <dbReference type="Pfam" id="PF08281"/>
    </source>
</evidence>
<dbReference type="SUPFAM" id="SSF88659">
    <property type="entry name" value="Sigma3 and sigma4 domains of RNA polymerase sigma factors"/>
    <property type="match status" value="1"/>
</dbReference>
<comment type="caution">
    <text evidence="8">The sequence shown here is derived from an EMBL/GenBank/DDBJ whole genome shotgun (WGS) entry which is preliminary data.</text>
</comment>
<evidence type="ECO:0000313" key="9">
    <source>
        <dbReference type="Proteomes" id="UP000764837"/>
    </source>
</evidence>
<dbReference type="Proteomes" id="UP000764837">
    <property type="component" value="Unassembled WGS sequence"/>
</dbReference>
<sequence length="234" mass="26152">MPCILPEEYDRSPRDAADDTLARHAPDGGCVTENSVSLSRCVRVIIDHSTSLPAVALSRHGARMNDDFGTFVSTSGPRLLRFAVLITGQRADAEDLLQEVLLQAYPRWRVVRERQPEAYLRRAMINRLISRWRSPWSRRRAAELPDDLAQPDELGRVDDRELLLEALRQLPPRMRAVVVLRYWLGCTEAETAAELGCSAGSVKSQASRGLHRLRVGLEGVAAIPIDVAKEENHA</sequence>
<dbReference type="InterPro" id="IPR013249">
    <property type="entry name" value="RNA_pol_sigma70_r4_t2"/>
</dbReference>
<dbReference type="Gene3D" id="1.10.1740.10">
    <property type="match status" value="1"/>
</dbReference>
<dbReference type="InterPro" id="IPR039425">
    <property type="entry name" value="RNA_pol_sigma-70-like"/>
</dbReference>
<evidence type="ECO:0000313" key="8">
    <source>
        <dbReference type="EMBL" id="MBM7493264.1"/>
    </source>
</evidence>
<feature type="domain" description="RNA polymerase sigma factor 70 region 4 type 2" evidence="7">
    <location>
        <begin position="161"/>
        <end position="213"/>
    </location>
</feature>
<dbReference type="Gene3D" id="1.10.10.10">
    <property type="entry name" value="Winged helix-like DNA-binding domain superfamily/Winged helix DNA-binding domain"/>
    <property type="match status" value="1"/>
</dbReference>
<dbReference type="InterPro" id="IPR013325">
    <property type="entry name" value="RNA_pol_sigma_r2"/>
</dbReference>
<keyword evidence="3" id="KW-0731">Sigma factor</keyword>
<feature type="domain" description="RNA polymerase sigma-70 region 2" evidence="6">
    <location>
        <begin position="72"/>
        <end position="135"/>
    </location>
</feature>
<dbReference type="NCBIfam" id="TIGR02937">
    <property type="entry name" value="sigma70-ECF"/>
    <property type="match status" value="1"/>
</dbReference>
<gene>
    <name evidence="8" type="ORF">JOD64_004486</name>
</gene>
<organism evidence="8 9">
    <name type="scientific">Micromonospora luteifusca</name>
    <dbReference type="NCBI Taxonomy" id="709860"/>
    <lineage>
        <taxon>Bacteria</taxon>
        <taxon>Bacillati</taxon>
        <taxon>Actinomycetota</taxon>
        <taxon>Actinomycetes</taxon>
        <taxon>Micromonosporales</taxon>
        <taxon>Micromonosporaceae</taxon>
        <taxon>Micromonospora</taxon>
    </lineage>
</organism>
<dbReference type="InterPro" id="IPR007627">
    <property type="entry name" value="RNA_pol_sigma70_r2"/>
</dbReference>
<evidence type="ECO:0000256" key="2">
    <source>
        <dbReference type="ARBA" id="ARBA00023015"/>
    </source>
</evidence>
<dbReference type="SUPFAM" id="SSF88946">
    <property type="entry name" value="Sigma2 domain of RNA polymerase sigma factors"/>
    <property type="match status" value="1"/>
</dbReference>
<dbReference type="InterPro" id="IPR014284">
    <property type="entry name" value="RNA_pol_sigma-70_dom"/>
</dbReference>